<feature type="active site" description="Proton acceptor" evidence="6">
    <location>
        <position position="347"/>
    </location>
</feature>
<evidence type="ECO:0000256" key="3">
    <source>
        <dbReference type="ARBA" id="ARBA00022679"/>
    </source>
</evidence>
<comment type="pathway">
    <text evidence="1">Lipid metabolism.</text>
</comment>
<dbReference type="PIRSF" id="PIRSF000429">
    <property type="entry name" value="Ac-CoA_Ac_transf"/>
    <property type="match status" value="1"/>
</dbReference>
<dbReference type="PROSITE" id="PS00098">
    <property type="entry name" value="THIOLASE_1"/>
    <property type="match status" value="1"/>
</dbReference>
<dbReference type="InterPro" id="IPR020617">
    <property type="entry name" value="Thiolase_C"/>
</dbReference>
<dbReference type="NCBIfam" id="NF005805">
    <property type="entry name" value="PRK07661.1"/>
    <property type="match status" value="1"/>
</dbReference>
<comment type="similarity">
    <text evidence="2 7">Belongs to the thiolase-like superfamily. Thiolase family.</text>
</comment>
<dbReference type="Gene3D" id="3.40.47.10">
    <property type="match status" value="1"/>
</dbReference>
<feature type="active site" description="Acyl-thioester intermediate" evidence="6">
    <location>
        <position position="90"/>
    </location>
</feature>
<protein>
    <recommendedName>
        <fullName evidence="5">acetyl-CoA C-acyltransferase</fullName>
        <ecNumber evidence="5">2.3.1.16</ecNumber>
    </recommendedName>
</protein>
<dbReference type="InterPro" id="IPR002155">
    <property type="entry name" value="Thiolase"/>
</dbReference>
<organism evidence="10 11">
    <name type="scientific">Halobacillus andaensis</name>
    <dbReference type="NCBI Taxonomy" id="1176239"/>
    <lineage>
        <taxon>Bacteria</taxon>
        <taxon>Bacillati</taxon>
        <taxon>Bacillota</taxon>
        <taxon>Bacilli</taxon>
        <taxon>Bacillales</taxon>
        <taxon>Bacillaceae</taxon>
        <taxon>Halobacillus</taxon>
    </lineage>
</organism>
<name>A0A917BBD6_HALAA</name>
<dbReference type="AlphaFoldDB" id="A0A917BBD6"/>
<evidence type="ECO:0000256" key="6">
    <source>
        <dbReference type="PIRSR" id="PIRSR000429-1"/>
    </source>
</evidence>
<dbReference type="GO" id="GO:0006635">
    <property type="term" value="P:fatty acid beta-oxidation"/>
    <property type="evidence" value="ECO:0007669"/>
    <property type="project" value="TreeGrafter"/>
</dbReference>
<evidence type="ECO:0000256" key="5">
    <source>
        <dbReference type="ARBA" id="ARBA00024073"/>
    </source>
</evidence>
<keyword evidence="4 7" id="KW-0012">Acyltransferase</keyword>
<evidence type="ECO:0000256" key="7">
    <source>
        <dbReference type="RuleBase" id="RU003557"/>
    </source>
</evidence>
<dbReference type="Pfam" id="PF00108">
    <property type="entry name" value="Thiolase_N"/>
    <property type="match status" value="1"/>
</dbReference>
<dbReference type="FunFam" id="3.40.47.10:FF:000010">
    <property type="entry name" value="Acetyl-CoA acetyltransferase (Thiolase)"/>
    <property type="match status" value="1"/>
</dbReference>
<dbReference type="InterPro" id="IPR016039">
    <property type="entry name" value="Thiolase-like"/>
</dbReference>
<evidence type="ECO:0000256" key="4">
    <source>
        <dbReference type="ARBA" id="ARBA00023315"/>
    </source>
</evidence>
<reference evidence="10" key="2">
    <citation type="submission" date="2020-09" db="EMBL/GenBank/DDBJ databases">
        <authorList>
            <person name="Sun Q."/>
            <person name="Zhou Y."/>
        </authorList>
    </citation>
    <scope>NUCLEOTIDE SEQUENCE</scope>
    <source>
        <strain evidence="10">CGMCC 1.12153</strain>
    </source>
</reference>
<keyword evidence="3 7" id="KW-0808">Transferase</keyword>
<evidence type="ECO:0000256" key="2">
    <source>
        <dbReference type="ARBA" id="ARBA00010982"/>
    </source>
</evidence>
<dbReference type="InterPro" id="IPR020610">
    <property type="entry name" value="Thiolase_AS"/>
</dbReference>
<dbReference type="NCBIfam" id="TIGR01930">
    <property type="entry name" value="AcCoA-C-Actrans"/>
    <property type="match status" value="1"/>
</dbReference>
<evidence type="ECO:0000256" key="1">
    <source>
        <dbReference type="ARBA" id="ARBA00005189"/>
    </source>
</evidence>
<feature type="active site" description="Proton acceptor" evidence="6">
    <location>
        <position position="377"/>
    </location>
</feature>
<keyword evidence="11" id="KW-1185">Reference proteome</keyword>
<dbReference type="EMBL" id="BMEL01000004">
    <property type="protein sequence ID" value="GGF32357.1"/>
    <property type="molecule type" value="Genomic_DNA"/>
</dbReference>
<evidence type="ECO:0000259" key="9">
    <source>
        <dbReference type="Pfam" id="PF02803"/>
    </source>
</evidence>
<feature type="domain" description="Thiolase N-terminal" evidence="8">
    <location>
        <begin position="5"/>
        <end position="260"/>
    </location>
</feature>
<dbReference type="GO" id="GO:0010124">
    <property type="term" value="P:phenylacetate catabolic process"/>
    <property type="evidence" value="ECO:0007669"/>
    <property type="project" value="TreeGrafter"/>
</dbReference>
<sequence length="391" mass="41251">MKEAVIVAGARTPVGRAKKGSLASARPDDLAALTIKETLKRAGNYEGNIDDVIIGCAMPEAEQGMNMARNIAGLAGLHHKVPAITINRYCSSGLQSIAYAAEKIMLGHIDTAIAGGAESMSLIPMGGHVIKPNVQLVENAPEYYMSMGHTAEEVANRFNISRQDQDEFAAQSHKRAEAALKEGKFEDEIVPVEVTNRVVGNDNKVKEGTKVLSMDEGVRPGTTVDVLAKLKPAFSVKGSVTAGNSSQMSDGAASVLVMDRQKAEANGLTPLVKFRSFAVAGVEPEVMGVGPIEAVPKALKMAGLTIEDIGLFELNEAFASQSLQVIRELGLDMNKVNVNGGAIALGHPLGCTGTKLTLSLIHEMKRRNEQFGVVTMCIGGGMGAAGVFELI</sequence>
<feature type="domain" description="Thiolase C-terminal" evidence="9">
    <location>
        <begin position="269"/>
        <end position="389"/>
    </location>
</feature>
<dbReference type="PROSITE" id="PS00737">
    <property type="entry name" value="THIOLASE_2"/>
    <property type="match status" value="1"/>
</dbReference>
<evidence type="ECO:0000313" key="11">
    <source>
        <dbReference type="Proteomes" id="UP000660110"/>
    </source>
</evidence>
<dbReference type="CDD" id="cd00751">
    <property type="entry name" value="thiolase"/>
    <property type="match status" value="1"/>
</dbReference>
<dbReference type="Pfam" id="PF02803">
    <property type="entry name" value="Thiolase_C"/>
    <property type="match status" value="1"/>
</dbReference>
<dbReference type="GO" id="GO:0005737">
    <property type="term" value="C:cytoplasm"/>
    <property type="evidence" value="ECO:0007669"/>
    <property type="project" value="UniProtKB-ARBA"/>
</dbReference>
<dbReference type="PROSITE" id="PS00099">
    <property type="entry name" value="THIOLASE_3"/>
    <property type="match status" value="1"/>
</dbReference>
<dbReference type="InterPro" id="IPR020616">
    <property type="entry name" value="Thiolase_N"/>
</dbReference>
<gene>
    <name evidence="10" type="primary">fadA</name>
    <name evidence="10" type="ORF">GCM10010954_34450</name>
</gene>
<dbReference type="Proteomes" id="UP000660110">
    <property type="component" value="Unassembled WGS sequence"/>
</dbReference>
<evidence type="ECO:0000259" key="8">
    <source>
        <dbReference type="Pfam" id="PF00108"/>
    </source>
</evidence>
<dbReference type="RefSeq" id="WP_188378741.1">
    <property type="nucleotide sequence ID" value="NZ_BMEL01000004.1"/>
</dbReference>
<dbReference type="PANTHER" id="PTHR43853:SF21">
    <property type="entry name" value="STEROID 3-KETOACYL-COA THIOLASE"/>
    <property type="match status" value="1"/>
</dbReference>
<dbReference type="GO" id="GO:0003988">
    <property type="term" value="F:acetyl-CoA C-acyltransferase activity"/>
    <property type="evidence" value="ECO:0007669"/>
    <property type="project" value="UniProtKB-EC"/>
</dbReference>
<dbReference type="SUPFAM" id="SSF53901">
    <property type="entry name" value="Thiolase-like"/>
    <property type="match status" value="2"/>
</dbReference>
<dbReference type="InterPro" id="IPR020613">
    <property type="entry name" value="Thiolase_CS"/>
</dbReference>
<comment type="caution">
    <text evidence="10">The sequence shown here is derived from an EMBL/GenBank/DDBJ whole genome shotgun (WGS) entry which is preliminary data.</text>
</comment>
<accession>A0A917BBD6</accession>
<dbReference type="EC" id="2.3.1.16" evidence="5"/>
<proteinExistence type="inferred from homology"/>
<dbReference type="PANTHER" id="PTHR43853">
    <property type="entry name" value="3-KETOACYL-COA THIOLASE, PEROXISOMAL"/>
    <property type="match status" value="1"/>
</dbReference>
<reference evidence="10" key="1">
    <citation type="journal article" date="2014" name="Int. J. Syst. Evol. Microbiol.">
        <title>Complete genome sequence of Corynebacterium casei LMG S-19264T (=DSM 44701T), isolated from a smear-ripened cheese.</title>
        <authorList>
            <consortium name="US DOE Joint Genome Institute (JGI-PGF)"/>
            <person name="Walter F."/>
            <person name="Albersmeier A."/>
            <person name="Kalinowski J."/>
            <person name="Ruckert C."/>
        </authorList>
    </citation>
    <scope>NUCLEOTIDE SEQUENCE</scope>
    <source>
        <strain evidence="10">CGMCC 1.12153</strain>
    </source>
</reference>
<evidence type="ECO:0000313" key="10">
    <source>
        <dbReference type="EMBL" id="GGF32357.1"/>
    </source>
</evidence>
<dbReference type="InterPro" id="IPR050215">
    <property type="entry name" value="Thiolase-like_sf_Thiolase"/>
</dbReference>
<dbReference type="InterPro" id="IPR020615">
    <property type="entry name" value="Thiolase_acyl_enz_int_AS"/>
</dbReference>